<dbReference type="Pfam" id="PF03302">
    <property type="entry name" value="VSP"/>
    <property type="match status" value="2"/>
</dbReference>
<dbReference type="VEuPathDB" id="GiardiaDB:DHA2_151778"/>
<protein>
    <submittedName>
        <fullName evidence="2">Variant-specific surface protein</fullName>
    </submittedName>
</protein>
<evidence type="ECO:0000256" key="1">
    <source>
        <dbReference type="SAM" id="Phobius"/>
    </source>
</evidence>
<organism evidence="2 3">
    <name type="scientific">Giardia intestinalis</name>
    <name type="common">Giardia lamblia</name>
    <dbReference type="NCBI Taxonomy" id="5741"/>
    <lineage>
        <taxon>Eukaryota</taxon>
        <taxon>Metamonada</taxon>
        <taxon>Diplomonadida</taxon>
        <taxon>Hexamitidae</taxon>
        <taxon>Giardiinae</taxon>
        <taxon>Giardia</taxon>
    </lineage>
</organism>
<dbReference type="OrthoDB" id="18487at2759"/>
<dbReference type="SMART" id="SM00261">
    <property type="entry name" value="FU"/>
    <property type="match status" value="5"/>
</dbReference>
<dbReference type="Proteomes" id="UP000018040">
    <property type="component" value="Unassembled WGS sequence"/>
</dbReference>
<dbReference type="VEuPathDB" id="GiardiaDB:GL50581_3219"/>
<sequence length="695" mass="70088">VHCGAAAASCLIVHPFAKRDAKQRIPLTSERCSSRWCFLFMGGCYDARAAPGSRVCREARDGACVGYAEEVRAEAREQLSAGVCEEVSGGAANTCKTCGAVIGGTKYCSACNDSGSASSSGAPTDGVCTADNAVCNAKSNGVCTTCTGSSFMFQGGCYAAANAPGNTMCEAANAGVCTTAKQGYFVPPTDDRDNSHQSVIPCGDDSVITVKNNKQYKGVTNCLTCTAPVSGTANTPTAATCDKCADGYFVDAGNGKVCTACAENCLTCTSATETTCQSCTANTYFLGAADGSQGKCVSCGDAAGSDGWKGVEGCAKCTKPNTAGPATCTECTGDLYLKTVGSTTSCVTDCGEGFFATTVENVKKCVSCSAVGNGGIANCKTCSLLAQGFRATPLVSCLTCEGSNLLTPTKKACLDACPAGSYSSGGACVPCDPSCAECSAAGAERCTACPAVRMLRYADEGQPDQGGQCVAECTVGADGCAECGLAIGGTRYCSKCSEPSQAPLNGVCASNAARAQFCTTASGGVCSVCAAGYFIQQGGCYQTTRLPGKSVCTTDNGSGQCTTCANGLQAANNVCPLCDPTCATCEAANNSAKCKTCFSGYYLDANKACKKCSETSGNIQGVENCISCLAPTSPNALTPVTCYVTQEPAVDPTDPSVNKGGLSSGAIAGISMAVIVVVGGLVGFLCWWFICRGKA</sequence>
<comment type="caution">
    <text evidence="2">The sequence shown here is derived from an EMBL/GenBank/DDBJ whole genome shotgun (WGS) entry which is preliminary data.</text>
</comment>
<dbReference type="SUPFAM" id="SSF57184">
    <property type="entry name" value="Growth factor receptor domain"/>
    <property type="match status" value="3"/>
</dbReference>
<evidence type="ECO:0000313" key="2">
    <source>
        <dbReference type="EMBL" id="ESU41538.1"/>
    </source>
</evidence>
<dbReference type="Gene3D" id="2.10.220.10">
    <property type="entry name" value="Hormone Receptor, Insulin-like Growth Factor Receptor 1, Chain A, domain 2"/>
    <property type="match status" value="3"/>
</dbReference>
<keyword evidence="1" id="KW-0812">Transmembrane</keyword>
<proteinExistence type="predicted"/>
<feature type="transmembrane region" description="Helical" evidence="1">
    <location>
        <begin position="666"/>
        <end position="690"/>
    </location>
</feature>
<keyword evidence="1" id="KW-0472">Membrane</keyword>
<dbReference type="InterPro" id="IPR005127">
    <property type="entry name" value="Giardia_VSP"/>
</dbReference>
<accession>V6TRB9</accession>
<name>V6TRB9_GIAIN</name>
<reference evidence="3" key="1">
    <citation type="submission" date="2012-02" db="EMBL/GenBank/DDBJ databases">
        <title>Genome sequencing of Giardia lamblia Genotypes A2 and B isolates (DH and GS) and comparative analysis with the genomes of Genotypes A1 and E (WB and Pig).</title>
        <authorList>
            <person name="Adam R."/>
            <person name="Dahlstrom E."/>
            <person name="Martens C."/>
            <person name="Bruno D."/>
            <person name="Barbian K."/>
            <person name="Porcella S.F."/>
            <person name="Nash T."/>
        </authorList>
    </citation>
    <scope>NUCLEOTIDE SEQUENCE</scope>
    <source>
        <strain evidence="3">GS</strain>
    </source>
</reference>
<dbReference type="InterPro" id="IPR009030">
    <property type="entry name" value="Growth_fac_rcpt_cys_sf"/>
</dbReference>
<reference evidence="2 3" key="2">
    <citation type="journal article" date="2013" name="Genome Biol. Evol.">
        <title>Genome sequencing of Giardia lamblia genotypes A2 and B isolates (DH and GS) and comparative analysis with the genomes of genotypes A1 and E (WB and Pig).</title>
        <authorList>
            <person name="Adam R.D."/>
            <person name="Dahlstrom E.W."/>
            <person name="Martens C.A."/>
            <person name="Bruno D.P."/>
            <person name="Barbian K.D."/>
            <person name="Ricklefs S.M."/>
            <person name="Hernandez M.M."/>
            <person name="Narla N.P."/>
            <person name="Patel R.B."/>
            <person name="Porcella S.F."/>
            <person name="Nash T.E."/>
        </authorList>
    </citation>
    <scope>NUCLEOTIDE SEQUENCE [LARGE SCALE GENOMIC DNA]</scope>
    <source>
        <strain evidence="2 3">GS</strain>
    </source>
</reference>
<evidence type="ECO:0000313" key="3">
    <source>
        <dbReference type="Proteomes" id="UP000018040"/>
    </source>
</evidence>
<dbReference type="VEuPathDB" id="GiardiaDB:GL50581_3480"/>
<dbReference type="PANTHER" id="PTHR23275:SF100">
    <property type="entry name" value="EGF-LIKE DOMAIN-CONTAINING PROTEIN"/>
    <property type="match status" value="1"/>
</dbReference>
<dbReference type="InterPro" id="IPR006212">
    <property type="entry name" value="Furin_repeat"/>
</dbReference>
<dbReference type="EMBL" id="AHHH01000122">
    <property type="protein sequence ID" value="ESU41538.1"/>
    <property type="molecule type" value="Genomic_DNA"/>
</dbReference>
<feature type="non-terminal residue" evidence="2">
    <location>
        <position position="1"/>
    </location>
</feature>
<dbReference type="PANTHER" id="PTHR23275">
    <property type="entry name" value="CABRIOLET.-RELATED"/>
    <property type="match status" value="1"/>
</dbReference>
<dbReference type="AlphaFoldDB" id="V6TRB9"/>
<gene>
    <name evidence="2" type="ORF">GSB_153657</name>
</gene>
<dbReference type="VEuPathDB" id="GiardiaDB:GL50803_00101380"/>
<dbReference type="InterPro" id="IPR052798">
    <property type="entry name" value="Giardia_VSA"/>
</dbReference>
<keyword evidence="1" id="KW-1133">Transmembrane helix</keyword>
<dbReference type="VEuPathDB" id="GiardiaDB:QR46_4954"/>